<sequence length="459" mass="50769">MLALPLAAVAQDAGSGEGASAEGATSETSGPPVYDLAKLLRAAERSYPGIRAAEARIRAARAQLDEAWVTPYFQSWVTAGFTLAPEARGSPILSPDAQVPLSNPWQPVLGFDFQGAIPLWTFGKLGAAREAARAGIRASESDRARVRAQLLYDVRRAYFALQLALDVQQMLREGMPALEEAIERTDDRIAEGDPEVDEMDRFRLAAALSEVRARQAQAAHLEASSRAALQILSGVRELRVPDCPIQVVDARLRPLTQYVSSAMSDRPEVRMLEAAQRAREASLDVARAGFWPDLALTYRFAISYAPGITDQTNPFIIDPANYMNIGAGIALRWSLDFWGNAYRVDRESALLDDVRMRFEEARRGMELEITDAYNTVVEARDRETAFDRGRRETRAWFITAAQAVELGTAETNDLVDAVRAYFTARYSHLQAIHDFNSALANLERVSAMPVTDRWEDACD</sequence>
<dbReference type="GO" id="GO:0015288">
    <property type="term" value="F:porin activity"/>
    <property type="evidence" value="ECO:0007669"/>
    <property type="project" value="TreeGrafter"/>
</dbReference>
<reference evidence="8 9" key="1">
    <citation type="submission" date="2015-03" db="EMBL/GenBank/DDBJ databases">
        <title>Genome assembly of Sandaracinus amylolyticus DSM 53668.</title>
        <authorList>
            <person name="Sharma G."/>
            <person name="Subramanian S."/>
        </authorList>
    </citation>
    <scope>NUCLEOTIDE SEQUENCE [LARGE SCALE GENOMIC DNA]</scope>
    <source>
        <strain evidence="8 9">DSM 53668</strain>
    </source>
</reference>
<dbReference type="Gene3D" id="1.20.1600.10">
    <property type="entry name" value="Outer membrane efflux proteins (OEP)"/>
    <property type="match status" value="1"/>
</dbReference>
<keyword evidence="9" id="KW-1185">Reference proteome</keyword>
<evidence type="ECO:0000313" key="8">
    <source>
        <dbReference type="EMBL" id="AKF08248.1"/>
    </source>
</evidence>
<dbReference type="GO" id="GO:0009279">
    <property type="term" value="C:cell outer membrane"/>
    <property type="evidence" value="ECO:0007669"/>
    <property type="project" value="UniProtKB-SubCell"/>
</dbReference>
<evidence type="ECO:0000256" key="7">
    <source>
        <dbReference type="ARBA" id="ARBA00023237"/>
    </source>
</evidence>
<keyword evidence="7" id="KW-0998">Cell outer membrane</keyword>
<proteinExistence type="inferred from homology"/>
<evidence type="ECO:0000256" key="5">
    <source>
        <dbReference type="ARBA" id="ARBA00022692"/>
    </source>
</evidence>
<comment type="subcellular location">
    <subcellularLocation>
        <location evidence="1">Cell outer membrane</location>
    </subcellularLocation>
</comment>
<organism evidence="8 9">
    <name type="scientific">Sandaracinus amylolyticus</name>
    <dbReference type="NCBI Taxonomy" id="927083"/>
    <lineage>
        <taxon>Bacteria</taxon>
        <taxon>Pseudomonadati</taxon>
        <taxon>Myxococcota</taxon>
        <taxon>Polyangia</taxon>
        <taxon>Polyangiales</taxon>
        <taxon>Sandaracinaceae</taxon>
        <taxon>Sandaracinus</taxon>
    </lineage>
</organism>
<dbReference type="STRING" id="927083.DB32_005397"/>
<protein>
    <submittedName>
        <fullName evidence="8">Outer membrane protein</fullName>
    </submittedName>
</protein>
<dbReference type="GO" id="GO:0015562">
    <property type="term" value="F:efflux transmembrane transporter activity"/>
    <property type="evidence" value="ECO:0007669"/>
    <property type="project" value="InterPro"/>
</dbReference>
<dbReference type="EMBL" id="CP011125">
    <property type="protein sequence ID" value="AKF08248.1"/>
    <property type="molecule type" value="Genomic_DNA"/>
</dbReference>
<dbReference type="KEGG" id="samy:DB32_005397"/>
<dbReference type="AlphaFoldDB" id="A0A0F6W5X4"/>
<dbReference type="Pfam" id="PF02321">
    <property type="entry name" value="OEP"/>
    <property type="match status" value="2"/>
</dbReference>
<dbReference type="Proteomes" id="UP000034883">
    <property type="component" value="Chromosome"/>
</dbReference>
<gene>
    <name evidence="8" type="ORF">DB32_005397</name>
</gene>
<evidence type="ECO:0000313" key="9">
    <source>
        <dbReference type="Proteomes" id="UP000034883"/>
    </source>
</evidence>
<keyword evidence="3" id="KW-0813">Transport</keyword>
<evidence type="ECO:0000256" key="3">
    <source>
        <dbReference type="ARBA" id="ARBA00022448"/>
    </source>
</evidence>
<dbReference type="PANTHER" id="PTHR30026">
    <property type="entry name" value="OUTER MEMBRANE PROTEIN TOLC"/>
    <property type="match status" value="1"/>
</dbReference>
<dbReference type="PANTHER" id="PTHR30026:SF13">
    <property type="entry name" value="MEMBRANE EFFLUX PROTEIN, PUTATIVE-RELATED"/>
    <property type="match status" value="1"/>
</dbReference>
<dbReference type="GO" id="GO:1990281">
    <property type="term" value="C:efflux pump complex"/>
    <property type="evidence" value="ECO:0007669"/>
    <property type="project" value="TreeGrafter"/>
</dbReference>
<keyword evidence="4" id="KW-1134">Transmembrane beta strand</keyword>
<evidence type="ECO:0000256" key="2">
    <source>
        <dbReference type="ARBA" id="ARBA00007613"/>
    </source>
</evidence>
<evidence type="ECO:0000256" key="6">
    <source>
        <dbReference type="ARBA" id="ARBA00023136"/>
    </source>
</evidence>
<comment type="similarity">
    <text evidence="2">Belongs to the outer membrane factor (OMF) (TC 1.B.17) family.</text>
</comment>
<keyword evidence="6" id="KW-0472">Membrane</keyword>
<evidence type="ECO:0000256" key="1">
    <source>
        <dbReference type="ARBA" id="ARBA00004442"/>
    </source>
</evidence>
<evidence type="ECO:0000256" key="4">
    <source>
        <dbReference type="ARBA" id="ARBA00022452"/>
    </source>
</evidence>
<accession>A0A0F6W5X4</accession>
<dbReference type="SUPFAM" id="SSF56954">
    <property type="entry name" value="Outer membrane efflux proteins (OEP)"/>
    <property type="match status" value="1"/>
</dbReference>
<keyword evidence="5" id="KW-0812">Transmembrane</keyword>
<name>A0A0F6W5X4_9BACT</name>
<dbReference type="InterPro" id="IPR003423">
    <property type="entry name" value="OMP_efflux"/>
</dbReference>
<dbReference type="InterPro" id="IPR051906">
    <property type="entry name" value="TolC-like"/>
</dbReference>